<dbReference type="PANTHER" id="PTHR43162">
    <property type="match status" value="1"/>
</dbReference>
<organism evidence="1 2">
    <name type="scientific">Marasmiellus scandens</name>
    <dbReference type="NCBI Taxonomy" id="2682957"/>
    <lineage>
        <taxon>Eukaryota</taxon>
        <taxon>Fungi</taxon>
        <taxon>Dikarya</taxon>
        <taxon>Basidiomycota</taxon>
        <taxon>Agaricomycotina</taxon>
        <taxon>Agaricomycetes</taxon>
        <taxon>Agaricomycetidae</taxon>
        <taxon>Agaricales</taxon>
        <taxon>Marasmiineae</taxon>
        <taxon>Omphalotaceae</taxon>
        <taxon>Marasmiellus</taxon>
    </lineage>
</organism>
<dbReference type="InterPro" id="IPR036291">
    <property type="entry name" value="NAD(P)-bd_dom_sf"/>
</dbReference>
<dbReference type="SUPFAM" id="SSF51735">
    <property type="entry name" value="NAD(P)-binding Rossmann-fold domains"/>
    <property type="match status" value="1"/>
</dbReference>
<dbReference type="PANTHER" id="PTHR43162:SF1">
    <property type="entry name" value="PRESTALK A DIFFERENTIATION PROTEIN A"/>
    <property type="match status" value="1"/>
</dbReference>
<keyword evidence="2" id="KW-1185">Reference proteome</keyword>
<evidence type="ECO:0000313" key="1">
    <source>
        <dbReference type="EMBL" id="KAK7435613.1"/>
    </source>
</evidence>
<gene>
    <name evidence="1" type="ORF">VKT23_019565</name>
</gene>
<accession>A0ABR1IQ13</accession>
<proteinExistence type="predicted"/>
<sequence length="284" mass="30953">MTPPTALPNRTILLTGGTSLTSIAITKLLLRKTTCNILLTSRRGPLALTQSFLDELCFSVSDESDSNGSIESLKLRIKQRVRCITFDWFSPSTYSSAFSLVSTGTSSHSDYTASGPGLGIHAIYLVPLGSGAVCDRMNHFVQYAAARGVKRFVLLSLQFCLKNDSALGRVYRHLDDLANEGNLDTGEKRGSVDANDLAEVAAEILLKEEVVHPSAEYVVMGSELLAYPQVVSLLSGNLCRPIVFERRSASQVQLRLPSGQFKICNPVTGLRVLDDLDDDNVPWD</sequence>
<dbReference type="Proteomes" id="UP001498398">
    <property type="component" value="Unassembled WGS sequence"/>
</dbReference>
<name>A0ABR1IQ13_9AGAR</name>
<reference evidence="1 2" key="1">
    <citation type="submission" date="2024-01" db="EMBL/GenBank/DDBJ databases">
        <title>A draft genome for the cacao thread blight pathogen Marasmiellus scandens.</title>
        <authorList>
            <person name="Baruah I.K."/>
            <person name="Leung J."/>
            <person name="Bukari Y."/>
            <person name="Amoako-Attah I."/>
            <person name="Meinhardt L.W."/>
            <person name="Bailey B.A."/>
            <person name="Cohen S.P."/>
        </authorList>
    </citation>
    <scope>NUCLEOTIDE SEQUENCE [LARGE SCALE GENOMIC DNA]</scope>
    <source>
        <strain evidence="1 2">GH-19</strain>
    </source>
</reference>
<dbReference type="Gene3D" id="3.40.50.720">
    <property type="entry name" value="NAD(P)-binding Rossmann-like Domain"/>
    <property type="match status" value="2"/>
</dbReference>
<dbReference type="Gene3D" id="3.90.25.10">
    <property type="entry name" value="UDP-galactose 4-epimerase, domain 1"/>
    <property type="match status" value="1"/>
</dbReference>
<evidence type="ECO:0008006" key="3">
    <source>
        <dbReference type="Google" id="ProtNLM"/>
    </source>
</evidence>
<evidence type="ECO:0000313" key="2">
    <source>
        <dbReference type="Proteomes" id="UP001498398"/>
    </source>
</evidence>
<dbReference type="EMBL" id="JBANRG010000104">
    <property type="protein sequence ID" value="KAK7435613.1"/>
    <property type="molecule type" value="Genomic_DNA"/>
</dbReference>
<protein>
    <recommendedName>
        <fullName evidence="3">Ketoreductase (KR) domain-containing protein</fullName>
    </recommendedName>
</protein>
<comment type="caution">
    <text evidence="1">The sequence shown here is derived from an EMBL/GenBank/DDBJ whole genome shotgun (WGS) entry which is preliminary data.</text>
</comment>
<dbReference type="InterPro" id="IPR051604">
    <property type="entry name" value="Ergot_Alk_Oxidoreductase"/>
</dbReference>